<dbReference type="Gene3D" id="1.20.5.3310">
    <property type="match status" value="1"/>
</dbReference>
<feature type="compositionally biased region" description="Acidic residues" evidence="8">
    <location>
        <begin position="162"/>
        <end position="176"/>
    </location>
</feature>
<keyword evidence="4" id="KW-0653">Protein transport</keyword>
<dbReference type="GO" id="GO:0016020">
    <property type="term" value="C:membrane"/>
    <property type="evidence" value="ECO:0007669"/>
    <property type="project" value="UniProtKB-ARBA"/>
</dbReference>
<evidence type="ECO:0000256" key="7">
    <source>
        <dbReference type="ARBA" id="ARBA00023136"/>
    </source>
</evidence>
<dbReference type="GO" id="GO:0015031">
    <property type="term" value="P:protein transport"/>
    <property type="evidence" value="ECO:0007669"/>
    <property type="project" value="UniProtKB-KW"/>
</dbReference>
<evidence type="ECO:0000256" key="5">
    <source>
        <dbReference type="ARBA" id="ARBA00022989"/>
    </source>
</evidence>
<evidence type="ECO:0000313" key="9">
    <source>
        <dbReference type="EMBL" id="AWT27207.1"/>
    </source>
</evidence>
<dbReference type="Pfam" id="PF02416">
    <property type="entry name" value="TatA_B_E"/>
    <property type="match status" value="1"/>
</dbReference>
<keyword evidence="3" id="KW-0812">Transmembrane</keyword>
<proteinExistence type="predicted"/>
<name>A0A2Z3YYP1_9CORY</name>
<dbReference type="InterPro" id="IPR003369">
    <property type="entry name" value="TatA/B/E"/>
</dbReference>
<sequence length="176" mass="19004">MLGLSLEKLIVIGIIAAVVIGPERLPQYASKLAGFVRSFRDFTAATKAKAESDLGVPLDTAEWNRQIRRYDPRVIVRDALKDDALKDDAPQDAPAVVGTDTASVSEPDTAPEQDVTPEPEPVMRERWIVVGGTSGHPVRRRVLEPVAATVQATVTDAVPDAAPEDPESDVSDDIRQ</sequence>
<evidence type="ECO:0000256" key="1">
    <source>
        <dbReference type="ARBA" id="ARBA00004167"/>
    </source>
</evidence>
<keyword evidence="2" id="KW-0813">Transport</keyword>
<keyword evidence="6" id="KW-0811">Translocation</keyword>
<dbReference type="AlphaFoldDB" id="A0A2Z3YYP1"/>
<evidence type="ECO:0000256" key="6">
    <source>
        <dbReference type="ARBA" id="ARBA00023010"/>
    </source>
</evidence>
<organism evidence="9 10">
    <name type="scientific">Corynebacterium provencense</name>
    <dbReference type="NCBI Taxonomy" id="1737425"/>
    <lineage>
        <taxon>Bacteria</taxon>
        <taxon>Bacillati</taxon>
        <taxon>Actinomycetota</taxon>
        <taxon>Actinomycetes</taxon>
        <taxon>Mycobacteriales</taxon>
        <taxon>Corynebacteriaceae</taxon>
        <taxon>Corynebacterium</taxon>
    </lineage>
</organism>
<gene>
    <name evidence="9" type="primary">tatB_2</name>
    <name evidence="9" type="ORF">Csp1_24590</name>
</gene>
<evidence type="ECO:0000256" key="4">
    <source>
        <dbReference type="ARBA" id="ARBA00022927"/>
    </source>
</evidence>
<evidence type="ECO:0000256" key="3">
    <source>
        <dbReference type="ARBA" id="ARBA00022692"/>
    </source>
</evidence>
<accession>A0A2Z3YYP1</accession>
<dbReference type="RefSeq" id="WP_110482196.1">
    <property type="nucleotide sequence ID" value="NZ_CP024988.1"/>
</dbReference>
<dbReference type="EMBL" id="CP024988">
    <property type="protein sequence ID" value="AWT27207.1"/>
    <property type="molecule type" value="Genomic_DNA"/>
</dbReference>
<reference evidence="10" key="1">
    <citation type="submission" date="2017-11" db="EMBL/GenBank/DDBJ databases">
        <title>Otitis media/interna in a cat caused by the recently described species Corynebacterium provencense.</title>
        <authorList>
            <person name="Kittl S."/>
            <person name="Brodard I."/>
            <person name="Rychener L."/>
            <person name="Jores J."/>
            <person name="Roosje P."/>
            <person name="Gobeli Brawand S."/>
        </authorList>
    </citation>
    <scope>NUCLEOTIDE SEQUENCE [LARGE SCALE GENOMIC DNA]</scope>
    <source>
        <strain evidence="10">17KM38</strain>
    </source>
</reference>
<dbReference type="OrthoDB" id="3267321at2"/>
<keyword evidence="5" id="KW-1133">Transmembrane helix</keyword>
<feature type="region of interest" description="Disordered" evidence="8">
    <location>
        <begin position="85"/>
        <end position="123"/>
    </location>
</feature>
<feature type="region of interest" description="Disordered" evidence="8">
    <location>
        <begin position="153"/>
        <end position="176"/>
    </location>
</feature>
<dbReference type="PRINTS" id="PR01506">
    <property type="entry name" value="TATBPROTEIN"/>
</dbReference>
<keyword evidence="7" id="KW-0472">Membrane</keyword>
<evidence type="ECO:0000313" key="10">
    <source>
        <dbReference type="Proteomes" id="UP000247696"/>
    </source>
</evidence>
<dbReference type="Proteomes" id="UP000247696">
    <property type="component" value="Chromosome"/>
</dbReference>
<comment type="subcellular location">
    <subcellularLocation>
        <location evidence="1">Membrane</location>
        <topology evidence="1">Single-pass membrane protein</topology>
    </subcellularLocation>
</comment>
<evidence type="ECO:0000256" key="8">
    <source>
        <dbReference type="SAM" id="MobiDB-lite"/>
    </source>
</evidence>
<keyword evidence="10" id="KW-1185">Reference proteome</keyword>
<evidence type="ECO:0000256" key="2">
    <source>
        <dbReference type="ARBA" id="ARBA00022448"/>
    </source>
</evidence>
<dbReference type="KEGG" id="cpre:Csp1_24590"/>
<protein>
    <submittedName>
        <fullName evidence="9">Sec-independent protein translocase protein TatB</fullName>
    </submittedName>
</protein>